<evidence type="ECO:0000256" key="2">
    <source>
        <dbReference type="ARBA" id="ARBA00004496"/>
    </source>
</evidence>
<dbReference type="PANTHER" id="PTHR33958">
    <property type="entry name" value="PROTEIN C8ORF37"/>
    <property type="match status" value="1"/>
</dbReference>
<accession>A0A7J6L791</accession>
<evidence type="ECO:0000256" key="1">
    <source>
        <dbReference type="ARBA" id="ARBA00004437"/>
    </source>
</evidence>
<protein>
    <recommendedName>
        <fullName evidence="5">Cilia- and flagella-associated protein 418</fullName>
    </recommendedName>
</protein>
<dbReference type="PANTHER" id="PTHR33958:SF1">
    <property type="entry name" value="CILIA- AND FLAGELLA-ASSOCIATED PROTEIN 418"/>
    <property type="match status" value="1"/>
</dbReference>
<keyword evidence="7" id="KW-1185">Reference proteome</keyword>
<comment type="function">
    <text evidence="4">May be involved in photoreceptor outer segment disk morphogenesis.</text>
</comment>
<gene>
    <name evidence="6" type="ORF">FOL47_009616</name>
</gene>
<name>A0A7J6L791_PERCH</name>
<comment type="caution">
    <text evidence="6">The sequence shown here is derived from an EMBL/GenBank/DDBJ whole genome shotgun (WGS) entry which is preliminary data.</text>
</comment>
<dbReference type="InterPro" id="IPR029239">
    <property type="entry name" value="CFAP418"/>
</dbReference>
<dbReference type="AlphaFoldDB" id="A0A7J6L791"/>
<evidence type="ECO:0000256" key="3">
    <source>
        <dbReference type="ARBA" id="ARBA00022490"/>
    </source>
</evidence>
<evidence type="ECO:0000256" key="5">
    <source>
        <dbReference type="ARBA" id="ARBA00026215"/>
    </source>
</evidence>
<proteinExistence type="predicted"/>
<evidence type="ECO:0000256" key="4">
    <source>
        <dbReference type="ARBA" id="ARBA00024819"/>
    </source>
</evidence>
<dbReference type="Proteomes" id="UP000591131">
    <property type="component" value="Unassembled WGS sequence"/>
</dbReference>
<dbReference type="EMBL" id="JAAPAO010000681">
    <property type="protein sequence ID" value="KAF4655058.1"/>
    <property type="molecule type" value="Genomic_DNA"/>
</dbReference>
<sequence length="161" mass="17960">MDLEEIEHLLDSIAPDKNREAAPRHHSEDTPLDELLAELDGVVRQLSVTPPNLGSDRRSCATAALTYSRTYKACVKMRCLSCDHKIIPIDGGRWSKDADYLFYRNNYPVEEKLRSAIVPAVGYIAYCCQCRGLSVNSQQGVPISTATSDASFIRNWKCTGH</sequence>
<dbReference type="OrthoDB" id="259905at2759"/>
<reference evidence="6 7" key="1">
    <citation type="submission" date="2020-04" db="EMBL/GenBank/DDBJ databases">
        <title>Perkinsus chesapeaki whole genome sequence.</title>
        <authorList>
            <person name="Bogema D.R."/>
        </authorList>
    </citation>
    <scope>NUCLEOTIDE SEQUENCE [LARGE SCALE GENOMIC DNA]</scope>
    <source>
        <strain evidence="6">ATCC PRA-425</strain>
    </source>
</reference>
<evidence type="ECO:0000313" key="7">
    <source>
        <dbReference type="Proteomes" id="UP000591131"/>
    </source>
</evidence>
<comment type="subcellular location">
    <subcellularLocation>
        <location evidence="2">Cytoplasm</location>
    </subcellularLocation>
    <subcellularLocation>
        <location evidence="1">Photoreceptor inner segment</location>
    </subcellularLocation>
</comment>
<organism evidence="6 7">
    <name type="scientific">Perkinsus chesapeaki</name>
    <name type="common">Clam parasite</name>
    <name type="synonym">Perkinsus andrewsi</name>
    <dbReference type="NCBI Taxonomy" id="330153"/>
    <lineage>
        <taxon>Eukaryota</taxon>
        <taxon>Sar</taxon>
        <taxon>Alveolata</taxon>
        <taxon>Perkinsozoa</taxon>
        <taxon>Perkinsea</taxon>
        <taxon>Perkinsida</taxon>
        <taxon>Perkinsidae</taxon>
        <taxon>Perkinsus</taxon>
    </lineage>
</organism>
<dbReference type="Pfam" id="PF14996">
    <property type="entry name" value="RMP"/>
    <property type="match status" value="1"/>
</dbReference>
<dbReference type="GO" id="GO:0005829">
    <property type="term" value="C:cytosol"/>
    <property type="evidence" value="ECO:0007669"/>
    <property type="project" value="TreeGrafter"/>
</dbReference>
<evidence type="ECO:0000313" key="6">
    <source>
        <dbReference type="EMBL" id="KAF4655058.1"/>
    </source>
</evidence>
<keyword evidence="3" id="KW-0963">Cytoplasm</keyword>